<dbReference type="AlphaFoldDB" id="A0A8H7ERK2"/>
<dbReference type="Pfam" id="PF04419">
    <property type="entry name" value="SERF-like_N"/>
    <property type="match status" value="1"/>
</dbReference>
<reference evidence="4" key="1">
    <citation type="submission" date="2020-01" db="EMBL/GenBank/DDBJ databases">
        <title>Genome Sequencing of Three Apophysomyces-Like Fungal Strains Confirms a Novel Fungal Genus in the Mucoromycota with divergent Burkholderia-like Endosymbiotic Bacteria.</title>
        <authorList>
            <person name="Stajich J.E."/>
            <person name="Macias A.M."/>
            <person name="Carter-House D."/>
            <person name="Lovett B."/>
            <person name="Kasson L.R."/>
            <person name="Berry K."/>
            <person name="Grigoriev I."/>
            <person name="Chang Y."/>
            <person name="Spatafora J."/>
            <person name="Kasson M.T."/>
        </authorList>
    </citation>
    <scope>NUCLEOTIDE SEQUENCE</scope>
    <source>
        <strain evidence="4">NRRL A-21654</strain>
    </source>
</reference>
<evidence type="ECO:0000313" key="4">
    <source>
        <dbReference type="EMBL" id="KAF7727410.1"/>
    </source>
</evidence>
<evidence type="ECO:0000256" key="1">
    <source>
        <dbReference type="ARBA" id="ARBA00007309"/>
    </source>
</evidence>
<dbReference type="PANTHER" id="PTHR13596:SF0">
    <property type="entry name" value="SI:CH211-39K3.2-RELATED"/>
    <property type="match status" value="1"/>
</dbReference>
<feature type="domain" description="Small EDRK-rich factor-like N-terminal" evidence="3">
    <location>
        <begin position="21"/>
        <end position="55"/>
    </location>
</feature>
<organism evidence="4 5">
    <name type="scientific">Apophysomyces ossiformis</name>
    <dbReference type="NCBI Taxonomy" id="679940"/>
    <lineage>
        <taxon>Eukaryota</taxon>
        <taxon>Fungi</taxon>
        <taxon>Fungi incertae sedis</taxon>
        <taxon>Mucoromycota</taxon>
        <taxon>Mucoromycotina</taxon>
        <taxon>Mucoromycetes</taxon>
        <taxon>Mucorales</taxon>
        <taxon>Mucorineae</taxon>
        <taxon>Mucoraceae</taxon>
        <taxon>Apophysomyces</taxon>
    </lineage>
</organism>
<dbReference type="Proteomes" id="UP000605846">
    <property type="component" value="Unassembled WGS sequence"/>
</dbReference>
<dbReference type="InterPro" id="IPR007513">
    <property type="entry name" value="SERF-like_N"/>
</dbReference>
<sequence>MPSKLFHEHANSYFILVTIGGNQREQARLKNLKKQQEQKKGKQNLNGMTVTQKKESDAAIMRAKQEAAAAKKAAEGKN</sequence>
<protein>
    <recommendedName>
        <fullName evidence="3">Small EDRK-rich factor-like N-terminal domain-containing protein</fullName>
    </recommendedName>
</protein>
<dbReference type="InterPro" id="IPR040211">
    <property type="entry name" value="SERF1/2-like"/>
</dbReference>
<keyword evidence="5" id="KW-1185">Reference proteome</keyword>
<evidence type="ECO:0000313" key="5">
    <source>
        <dbReference type="Proteomes" id="UP000605846"/>
    </source>
</evidence>
<accession>A0A8H7ERK2</accession>
<feature type="region of interest" description="Disordered" evidence="2">
    <location>
        <begin position="33"/>
        <end position="57"/>
    </location>
</feature>
<proteinExistence type="inferred from homology"/>
<comment type="similarity">
    <text evidence="1">Belongs to the SERF family.</text>
</comment>
<evidence type="ECO:0000256" key="2">
    <source>
        <dbReference type="SAM" id="MobiDB-lite"/>
    </source>
</evidence>
<gene>
    <name evidence="4" type="ORF">EC973_007574</name>
</gene>
<dbReference type="EMBL" id="JABAYA010000057">
    <property type="protein sequence ID" value="KAF7727410.1"/>
    <property type="molecule type" value="Genomic_DNA"/>
</dbReference>
<dbReference type="PANTHER" id="PTHR13596">
    <property type="entry name" value="SMALL EDRK-RICH FACTOR 1"/>
    <property type="match status" value="1"/>
</dbReference>
<evidence type="ECO:0000259" key="3">
    <source>
        <dbReference type="Pfam" id="PF04419"/>
    </source>
</evidence>
<comment type="caution">
    <text evidence="4">The sequence shown here is derived from an EMBL/GenBank/DDBJ whole genome shotgun (WGS) entry which is preliminary data.</text>
</comment>
<name>A0A8H7ERK2_9FUNG</name>